<dbReference type="InterPro" id="IPR036597">
    <property type="entry name" value="Fido-like_dom_sf"/>
</dbReference>
<evidence type="ECO:0000256" key="4">
    <source>
        <dbReference type="ARBA" id="ARBA00022840"/>
    </source>
</evidence>
<evidence type="ECO:0000256" key="7">
    <source>
        <dbReference type="ARBA" id="ARBA00048696"/>
    </source>
</evidence>
<dbReference type="InterPro" id="IPR036388">
    <property type="entry name" value="WH-like_DNA-bd_sf"/>
</dbReference>
<keyword evidence="2" id="KW-0548">Nucleotidyltransferase</keyword>
<dbReference type="InterPro" id="IPR003812">
    <property type="entry name" value="Fido"/>
</dbReference>
<dbReference type="PANTHER" id="PTHR39560:SF1">
    <property type="entry name" value="PROTEIN ADENYLYLTRANSFERASE FIC-RELATED"/>
    <property type="match status" value="1"/>
</dbReference>
<comment type="caution">
    <text evidence="9">The sequence shown here is derived from an EMBL/GenBank/DDBJ whole genome shotgun (WGS) entry which is preliminary data.</text>
</comment>
<keyword evidence="1" id="KW-0808">Transferase</keyword>
<dbReference type="Gene3D" id="1.10.3290.10">
    <property type="entry name" value="Fido-like domain"/>
    <property type="match status" value="1"/>
</dbReference>
<dbReference type="CDD" id="cd11586">
    <property type="entry name" value="VbhA_like"/>
    <property type="match status" value="1"/>
</dbReference>
<evidence type="ECO:0000256" key="5">
    <source>
        <dbReference type="ARBA" id="ARBA00034531"/>
    </source>
</evidence>
<dbReference type="EC" id="2.7.7.108" evidence="5"/>
<evidence type="ECO:0000313" key="9">
    <source>
        <dbReference type="EMBL" id="OYP53249.1"/>
    </source>
</evidence>
<dbReference type="Proteomes" id="UP000216189">
    <property type="component" value="Unassembled WGS sequence"/>
</dbReference>
<sequence length="377" mass="43496">MQGLDEYIRQGEPQKRERSEAWKVAIGLQQVDRLQTSEYLLDTAKRHIEGDISINEAKQLIDSYYKSASGRKVVENDRTEEADKVAARITELIEEKTFSFTPAQLISIHRRLFDGIYKLAGRIRDYNITKNEWVLGGKTVYYASADTISDTLNYDMGQEREFSYANMNIDDAIRHLTRFCANLWQVHAFCEGNTRTTAVFMIKYLRTLGFNVVNDVFAENSWYFRNALVRANYSDLTNGITETTEYLERFFRNMLLGEEHDLRNRIMHVDWNKVDNETISQSANHEVQSAKAGEVLAPKCKNCTLEEVALLRIVQMNPSATQKEIAVEIGKSERTVKSITIALQEKNILRRVNGKRNGYWEFVDDSIQQGSNIDKNE</sequence>
<dbReference type="InterPro" id="IPR033788">
    <property type="entry name" value="VbhA-like"/>
</dbReference>
<keyword evidence="4" id="KW-0067">ATP-binding</keyword>
<evidence type="ECO:0000256" key="1">
    <source>
        <dbReference type="ARBA" id="ARBA00022679"/>
    </source>
</evidence>
<keyword evidence="10" id="KW-1185">Reference proteome</keyword>
<feature type="domain" description="Fido" evidence="8">
    <location>
        <begin position="100"/>
        <end position="249"/>
    </location>
</feature>
<dbReference type="Gene3D" id="1.10.10.10">
    <property type="entry name" value="Winged helix-like DNA-binding domain superfamily/Winged helix DNA-binding domain"/>
    <property type="match status" value="1"/>
</dbReference>
<dbReference type="EMBL" id="NPJF01000067">
    <property type="protein sequence ID" value="OYP53249.1"/>
    <property type="molecule type" value="Genomic_DNA"/>
</dbReference>
<gene>
    <name evidence="9" type="ORF">CIK91_13340</name>
</gene>
<reference evidence="9 10" key="1">
    <citation type="submission" date="2017-08" db="EMBL/GenBank/DDBJ databases">
        <title>Comparative genomics of non-oral Prevotella species.</title>
        <authorList>
            <person name="Accetto T."/>
            <person name="Nograsek B."/>
            <person name="Avgustin G."/>
        </authorList>
    </citation>
    <scope>NUCLEOTIDE SEQUENCE [LARGE SCALE GENOMIC DNA]</scope>
    <source>
        <strain evidence="9 10">TC1-1</strain>
    </source>
</reference>
<evidence type="ECO:0000313" key="10">
    <source>
        <dbReference type="Proteomes" id="UP000216189"/>
    </source>
</evidence>
<proteinExistence type="predicted"/>
<protein>
    <recommendedName>
        <fullName evidence="5">protein adenylyltransferase</fullName>
        <ecNumber evidence="5">2.7.7.108</ecNumber>
    </recommendedName>
</protein>
<accession>A0ABX4EED4</accession>
<evidence type="ECO:0000256" key="3">
    <source>
        <dbReference type="ARBA" id="ARBA00022741"/>
    </source>
</evidence>
<keyword evidence="3" id="KW-0547">Nucleotide-binding</keyword>
<dbReference type="PROSITE" id="PS51459">
    <property type="entry name" value="FIDO"/>
    <property type="match status" value="1"/>
</dbReference>
<dbReference type="Pfam" id="PF02661">
    <property type="entry name" value="Fic"/>
    <property type="match status" value="1"/>
</dbReference>
<dbReference type="SUPFAM" id="SSF140931">
    <property type="entry name" value="Fic-like"/>
    <property type="match status" value="1"/>
</dbReference>
<comment type="catalytic activity">
    <reaction evidence="6">
        <text>L-threonyl-[protein] + ATP = 3-O-(5'-adenylyl)-L-threonyl-[protein] + diphosphate</text>
        <dbReference type="Rhea" id="RHEA:54292"/>
        <dbReference type="Rhea" id="RHEA-COMP:11060"/>
        <dbReference type="Rhea" id="RHEA-COMP:13847"/>
        <dbReference type="ChEBI" id="CHEBI:30013"/>
        <dbReference type="ChEBI" id="CHEBI:30616"/>
        <dbReference type="ChEBI" id="CHEBI:33019"/>
        <dbReference type="ChEBI" id="CHEBI:138113"/>
        <dbReference type="EC" id="2.7.7.108"/>
    </reaction>
</comment>
<evidence type="ECO:0000256" key="6">
    <source>
        <dbReference type="ARBA" id="ARBA00047939"/>
    </source>
</evidence>
<dbReference type="PANTHER" id="PTHR39560">
    <property type="entry name" value="PROTEIN ADENYLYLTRANSFERASE FIC-RELATED"/>
    <property type="match status" value="1"/>
</dbReference>
<organism evidence="9 10">
    <name type="scientific">Segatella bryantii</name>
    <name type="common">Prevotella bryantii</name>
    <dbReference type="NCBI Taxonomy" id="77095"/>
    <lineage>
        <taxon>Bacteria</taxon>
        <taxon>Pseudomonadati</taxon>
        <taxon>Bacteroidota</taxon>
        <taxon>Bacteroidia</taxon>
        <taxon>Bacteroidales</taxon>
        <taxon>Prevotellaceae</taxon>
        <taxon>Segatella</taxon>
    </lineage>
</organism>
<evidence type="ECO:0000256" key="2">
    <source>
        <dbReference type="ARBA" id="ARBA00022695"/>
    </source>
</evidence>
<evidence type="ECO:0000259" key="8">
    <source>
        <dbReference type="PROSITE" id="PS51459"/>
    </source>
</evidence>
<comment type="catalytic activity">
    <reaction evidence="7">
        <text>L-tyrosyl-[protein] + ATP = O-(5'-adenylyl)-L-tyrosyl-[protein] + diphosphate</text>
        <dbReference type="Rhea" id="RHEA:54288"/>
        <dbReference type="Rhea" id="RHEA-COMP:10136"/>
        <dbReference type="Rhea" id="RHEA-COMP:13846"/>
        <dbReference type="ChEBI" id="CHEBI:30616"/>
        <dbReference type="ChEBI" id="CHEBI:33019"/>
        <dbReference type="ChEBI" id="CHEBI:46858"/>
        <dbReference type="ChEBI" id="CHEBI:83624"/>
        <dbReference type="EC" id="2.7.7.108"/>
    </reaction>
</comment>
<name>A0ABX4EED4_SEGBR</name>